<keyword evidence="1" id="KW-0863">Zinc-finger</keyword>
<dbReference type="Pfam" id="PF04434">
    <property type="entry name" value="SWIM"/>
    <property type="match status" value="1"/>
</dbReference>
<reference evidence="4" key="1">
    <citation type="journal article" date="2019" name="Int. J. Syst. Evol. Microbiol.">
        <title>The Global Catalogue of Microorganisms (GCM) 10K type strain sequencing project: providing services to taxonomists for standard genome sequencing and annotation.</title>
        <authorList>
            <consortium name="The Broad Institute Genomics Platform"/>
            <consortium name="The Broad Institute Genome Sequencing Center for Infectious Disease"/>
            <person name="Wu L."/>
            <person name="Ma J."/>
        </authorList>
    </citation>
    <scope>NUCLEOTIDE SEQUENCE [LARGE SCALE GENOMIC DNA]</scope>
    <source>
        <strain evidence="4">CCM 8908</strain>
    </source>
</reference>
<evidence type="ECO:0000313" key="3">
    <source>
        <dbReference type="EMBL" id="MFC6260542.1"/>
    </source>
</evidence>
<dbReference type="PROSITE" id="PS50966">
    <property type="entry name" value="ZF_SWIM"/>
    <property type="match status" value="1"/>
</dbReference>
<comment type="caution">
    <text evidence="3">The sequence shown here is derived from an EMBL/GenBank/DDBJ whole genome shotgun (WGS) entry which is preliminary data.</text>
</comment>
<name>A0ABW1TH31_9LACO</name>
<evidence type="ECO:0000313" key="4">
    <source>
        <dbReference type="Proteomes" id="UP001596283"/>
    </source>
</evidence>
<feature type="domain" description="SWIM-type" evidence="2">
    <location>
        <begin position="44"/>
        <end position="82"/>
    </location>
</feature>
<dbReference type="RefSeq" id="WP_164510512.1">
    <property type="nucleotide sequence ID" value="NZ_JBHSSI010000034.1"/>
</dbReference>
<evidence type="ECO:0000256" key="1">
    <source>
        <dbReference type="PROSITE-ProRule" id="PRU00325"/>
    </source>
</evidence>
<dbReference type="EMBL" id="JBHSSI010000034">
    <property type="protein sequence ID" value="MFC6260542.1"/>
    <property type="molecule type" value="Genomic_DNA"/>
</dbReference>
<keyword evidence="1" id="KW-0479">Metal-binding</keyword>
<evidence type="ECO:0000259" key="2">
    <source>
        <dbReference type="PROSITE" id="PS50966"/>
    </source>
</evidence>
<sequence>MNWKDLFQPQVISRGRAYYKRGLVTNLRQTESAVQATVNGSESYRVVLQFGPSCLQHVGCTCPYATEGKYCKHMAAVLFYLDEIRGLAGNKQANYPTLTELVAGATDQQVRDFLTLALAADNRLAQRFRMGVTQTVRENELVTYQQQIEMVFVAHQDRHGYVDYRAADALMAELSDYVTKDIQTIIDSQQLKLAFQVVNSLVSKISNAEVDDDGGILSLVDDCSEAWQQVIDEADMPLKRQLFSWFKEHADGSFETFNSEIIRLLNDNFSEPGFLQSKLKWTEEKLHEAKTDFPNYSTDWAKLHIQLMEKLNVSAEEIDEFCEDNLGLRGMRQIYITRCLQNKNYSRAIRLLLDGQKLVRKVPNLESEYHMQLKEIYQLAGWSDDYRRTLWQLLIGDECGNVGLYQELKRFYSTTEWPDVREKLFRAMPKTANYEPLYAEDMLYPQLLEAVLAEGGLIGVETYEDVLRPQFAPQLLERYVQVAKDLAQDVGNRKYYQEIVVMLNHMGTYPGGMPVVAKLLREWRVTYAQRPAMMDELRQVKV</sequence>
<keyword evidence="4" id="KW-1185">Reference proteome</keyword>
<protein>
    <submittedName>
        <fullName evidence="3">SWIM zinc finger domain-containing protein</fullName>
    </submittedName>
</protein>
<accession>A0ABW1TH31</accession>
<gene>
    <name evidence="3" type="ORF">ACFP1C_06220</name>
</gene>
<keyword evidence="1" id="KW-0862">Zinc</keyword>
<dbReference type="Proteomes" id="UP001596283">
    <property type="component" value="Unassembled WGS sequence"/>
</dbReference>
<dbReference type="InterPro" id="IPR007527">
    <property type="entry name" value="Znf_SWIM"/>
</dbReference>
<proteinExistence type="predicted"/>
<organism evidence="3 4">
    <name type="scientific">Levilactobacillus fujinensis</name>
    <dbReference type="NCBI Taxonomy" id="2486024"/>
    <lineage>
        <taxon>Bacteria</taxon>
        <taxon>Bacillati</taxon>
        <taxon>Bacillota</taxon>
        <taxon>Bacilli</taxon>
        <taxon>Lactobacillales</taxon>
        <taxon>Lactobacillaceae</taxon>
        <taxon>Levilactobacillus</taxon>
    </lineage>
</organism>